<dbReference type="Pfam" id="PF14432">
    <property type="entry name" value="DYW_deaminase"/>
    <property type="match status" value="1"/>
</dbReference>
<name>A0A5J5BUX9_9ASTE</name>
<gene>
    <name evidence="3" type="ORF">F0562_020166</name>
</gene>
<dbReference type="Proteomes" id="UP000325577">
    <property type="component" value="Linkage Group LG10"/>
</dbReference>
<organism evidence="3 4">
    <name type="scientific">Nyssa sinensis</name>
    <dbReference type="NCBI Taxonomy" id="561372"/>
    <lineage>
        <taxon>Eukaryota</taxon>
        <taxon>Viridiplantae</taxon>
        <taxon>Streptophyta</taxon>
        <taxon>Embryophyta</taxon>
        <taxon>Tracheophyta</taxon>
        <taxon>Spermatophyta</taxon>
        <taxon>Magnoliopsida</taxon>
        <taxon>eudicotyledons</taxon>
        <taxon>Gunneridae</taxon>
        <taxon>Pentapetalae</taxon>
        <taxon>asterids</taxon>
        <taxon>Cornales</taxon>
        <taxon>Nyssaceae</taxon>
        <taxon>Nyssa</taxon>
    </lineage>
</organism>
<proteinExistence type="inferred from homology"/>
<sequence>MHKFIVGDRSHEQSDDIYRILAELRKRMRVAGYMADKSCVLRDVEEEEKEEMVGTHSEKLAIAFSLLVSETGAVIRVVKNLRMLKDYCTRIPARWAHVMHVQRAVVMVGALKMVFCGLQRFDVWRYSTAFEIFQYVINVVLVQGLPWAWVFSVARWHTWRSSLITRLLIFLRLPEGSGWYFHLFLEEKSLDPS</sequence>
<dbReference type="InterPro" id="IPR046849">
    <property type="entry name" value="E2_motif"/>
</dbReference>
<comment type="similarity">
    <text evidence="1">Belongs to the PPR family. PCMP-H subfamily.</text>
</comment>
<dbReference type="Pfam" id="PF20430">
    <property type="entry name" value="Eplus_motif"/>
    <property type="match status" value="1"/>
</dbReference>
<keyword evidence="4" id="KW-1185">Reference proteome</keyword>
<feature type="domain" description="DYW" evidence="2">
    <location>
        <begin position="32"/>
        <end position="89"/>
    </location>
</feature>
<dbReference type="GO" id="GO:0008270">
    <property type="term" value="F:zinc ion binding"/>
    <property type="evidence" value="ECO:0007669"/>
    <property type="project" value="InterPro"/>
</dbReference>
<dbReference type="OrthoDB" id="185373at2759"/>
<protein>
    <recommendedName>
        <fullName evidence="2">DYW domain-containing protein</fullName>
    </recommendedName>
</protein>
<evidence type="ECO:0000256" key="1">
    <source>
        <dbReference type="ARBA" id="ARBA00006643"/>
    </source>
</evidence>
<dbReference type="EMBL" id="CM018033">
    <property type="protein sequence ID" value="KAA8545382.1"/>
    <property type="molecule type" value="Genomic_DNA"/>
</dbReference>
<evidence type="ECO:0000313" key="3">
    <source>
        <dbReference type="EMBL" id="KAA8545382.1"/>
    </source>
</evidence>
<dbReference type="InterPro" id="IPR032867">
    <property type="entry name" value="DYW_dom"/>
</dbReference>
<evidence type="ECO:0000313" key="4">
    <source>
        <dbReference type="Proteomes" id="UP000325577"/>
    </source>
</evidence>
<dbReference type="AlphaFoldDB" id="A0A5J5BUX9"/>
<accession>A0A5J5BUX9</accession>
<reference evidence="3 4" key="1">
    <citation type="submission" date="2019-09" db="EMBL/GenBank/DDBJ databases">
        <title>A chromosome-level genome assembly of the Chinese tupelo Nyssa sinensis.</title>
        <authorList>
            <person name="Yang X."/>
            <person name="Kang M."/>
            <person name="Yang Y."/>
            <person name="Xiong H."/>
            <person name="Wang M."/>
            <person name="Zhang Z."/>
            <person name="Wang Z."/>
            <person name="Wu H."/>
            <person name="Ma T."/>
            <person name="Liu J."/>
            <person name="Xi Z."/>
        </authorList>
    </citation>
    <scope>NUCLEOTIDE SEQUENCE [LARGE SCALE GENOMIC DNA]</scope>
    <source>
        <strain evidence="3">J267</strain>
        <tissue evidence="3">Leaf</tissue>
    </source>
</reference>
<evidence type="ECO:0000259" key="2">
    <source>
        <dbReference type="Pfam" id="PF14432"/>
    </source>
</evidence>